<proteinExistence type="predicted"/>
<comment type="caution">
    <text evidence="2">The sequence shown here is derived from an EMBL/GenBank/DDBJ whole genome shotgun (WGS) entry which is preliminary data.</text>
</comment>
<name>A0A4S5C4B5_9ACTN</name>
<evidence type="ECO:0000313" key="2">
    <source>
        <dbReference type="EMBL" id="THJ37378.1"/>
    </source>
</evidence>
<dbReference type="OrthoDB" id="9809490at2"/>
<evidence type="ECO:0000313" key="3">
    <source>
        <dbReference type="Proteomes" id="UP000305282"/>
    </source>
</evidence>
<dbReference type="InterPro" id="IPR029501">
    <property type="entry name" value="EndoU_bac"/>
</dbReference>
<dbReference type="Pfam" id="PF14436">
    <property type="entry name" value="EndoU_bacteria"/>
    <property type="match status" value="1"/>
</dbReference>
<dbReference type="GO" id="GO:0004519">
    <property type="term" value="F:endonuclease activity"/>
    <property type="evidence" value="ECO:0007669"/>
    <property type="project" value="InterPro"/>
</dbReference>
<dbReference type="Proteomes" id="UP000305282">
    <property type="component" value="Unassembled WGS sequence"/>
</dbReference>
<organism evidence="2 3">
    <name type="scientific">Candidatus Frankia alpina</name>
    <dbReference type="NCBI Taxonomy" id="2699483"/>
    <lineage>
        <taxon>Bacteria</taxon>
        <taxon>Bacillati</taxon>
        <taxon>Actinomycetota</taxon>
        <taxon>Actinomycetes</taxon>
        <taxon>Frankiales</taxon>
        <taxon>Frankiaceae</taxon>
        <taxon>Frankia</taxon>
    </lineage>
</organism>
<reference evidence="2 3" key="1">
    <citation type="submission" date="2019-04" db="EMBL/GenBank/DDBJ databases">
        <title>Draft genome sequences for three unisolated Alnus-infective Frankia Sp+ strains, AgTrS, AiOr and AvVan, the first sequenced Frankia strains able to sporulate in-planta.</title>
        <authorList>
            <person name="Bethencourt L."/>
            <person name="Vautrin F."/>
            <person name="Taib N."/>
            <person name="Dubost A."/>
            <person name="Castro-Garcia L."/>
            <person name="Imbaud O."/>
            <person name="Abrouk D."/>
            <person name="Fournier P."/>
            <person name="Briolay J."/>
            <person name="Nguyen A."/>
            <person name="Normand P."/>
            <person name="Fernandez M.P."/>
            <person name="Brochier-Armanet C."/>
            <person name="Herrera-Belaroussi A."/>
        </authorList>
    </citation>
    <scope>NUCLEOTIDE SEQUENCE [LARGE SCALE GENOMIC DNA]</scope>
    <source>
        <strain evidence="2 3">AvVan</strain>
    </source>
</reference>
<feature type="domain" description="Bacterial EndoU nuclease" evidence="1">
    <location>
        <begin position="4"/>
        <end position="103"/>
    </location>
</feature>
<keyword evidence="3" id="KW-1185">Reference proteome</keyword>
<protein>
    <recommendedName>
        <fullName evidence="1">Bacterial EndoU nuclease domain-containing protein</fullName>
    </recommendedName>
</protein>
<accession>A0A4S5C4B5</accession>
<sequence length="112" mass="13077">MTSVEDRKADGTYHADVEFRHPATGEWRMEDVPEHTMFPNQWPAQKVRDAVQITYEKIYDDVIEPRLRNNDEFPRKALRERHDGVPIQLYVGPGGELRTAFSIQKDEPGEPR</sequence>
<gene>
    <name evidence="2" type="ORF">E7Y31_21565</name>
</gene>
<dbReference type="AlphaFoldDB" id="A0A4S5C4B5"/>
<dbReference type="EMBL" id="SSXH01000867">
    <property type="protein sequence ID" value="THJ37378.1"/>
    <property type="molecule type" value="Genomic_DNA"/>
</dbReference>
<evidence type="ECO:0000259" key="1">
    <source>
        <dbReference type="Pfam" id="PF14436"/>
    </source>
</evidence>